<name>A0AB40D3M0_DIOCR</name>
<evidence type="ECO:0000256" key="3">
    <source>
        <dbReference type="ARBA" id="ARBA00022833"/>
    </source>
</evidence>
<evidence type="ECO:0000259" key="7">
    <source>
        <dbReference type="SMART" id="SM00249"/>
    </source>
</evidence>
<feature type="region of interest" description="Disordered" evidence="6">
    <location>
        <begin position="295"/>
        <end position="318"/>
    </location>
</feature>
<keyword evidence="1" id="KW-0479">Metal-binding</keyword>
<dbReference type="Gene3D" id="3.30.40.10">
    <property type="entry name" value="Zinc/RING finger domain, C3HC4 (zinc finger)"/>
    <property type="match status" value="1"/>
</dbReference>
<dbReference type="InterPro" id="IPR057765">
    <property type="entry name" value="MS1-like_ubiquitin"/>
</dbReference>
<accession>A0AB40D3M0</accession>
<keyword evidence="3" id="KW-0862">Zinc</keyword>
<proteinExistence type="predicted"/>
<keyword evidence="4" id="KW-0805">Transcription regulation</keyword>
<organism evidence="8 9">
    <name type="scientific">Dioscorea cayennensis subsp. rotundata</name>
    <name type="common">White Guinea yam</name>
    <name type="synonym">Dioscorea rotundata</name>
    <dbReference type="NCBI Taxonomy" id="55577"/>
    <lineage>
        <taxon>Eukaryota</taxon>
        <taxon>Viridiplantae</taxon>
        <taxon>Streptophyta</taxon>
        <taxon>Embryophyta</taxon>
        <taxon>Tracheophyta</taxon>
        <taxon>Spermatophyta</taxon>
        <taxon>Magnoliopsida</taxon>
        <taxon>Liliopsida</taxon>
        <taxon>Dioscoreales</taxon>
        <taxon>Dioscoreaceae</taxon>
        <taxon>Dioscorea</taxon>
    </lineage>
</organism>
<dbReference type="Proteomes" id="UP001515500">
    <property type="component" value="Chromosome 18"/>
</dbReference>
<dbReference type="GeneID" id="120282139"/>
<feature type="domain" description="Zinc finger PHD-type" evidence="7">
    <location>
        <begin position="587"/>
        <end position="633"/>
    </location>
</feature>
<evidence type="ECO:0000256" key="5">
    <source>
        <dbReference type="ARBA" id="ARBA00023163"/>
    </source>
</evidence>
<dbReference type="CDD" id="cd15556">
    <property type="entry name" value="PHD_MMD1_like"/>
    <property type="match status" value="1"/>
</dbReference>
<dbReference type="Pfam" id="PF25874">
    <property type="entry name" value="WHD_plant_repro"/>
    <property type="match status" value="1"/>
</dbReference>
<evidence type="ECO:0000256" key="4">
    <source>
        <dbReference type="ARBA" id="ARBA00023015"/>
    </source>
</evidence>
<dbReference type="PANTHER" id="PTHR46201:SF9">
    <property type="entry name" value="PHD FINGER PROTEIN MALE MEIOCYTE DEATH 1"/>
    <property type="match status" value="1"/>
</dbReference>
<evidence type="ECO:0000256" key="1">
    <source>
        <dbReference type="ARBA" id="ARBA00022723"/>
    </source>
</evidence>
<evidence type="ECO:0000313" key="8">
    <source>
        <dbReference type="Proteomes" id="UP001515500"/>
    </source>
</evidence>
<dbReference type="GO" id="GO:0008270">
    <property type="term" value="F:zinc ion binding"/>
    <property type="evidence" value="ECO:0007669"/>
    <property type="project" value="UniProtKB-KW"/>
</dbReference>
<sequence length="664" mass="74080">MAAISDLTAGKKRIAKIYGLHGFLGPGCPKSSFAGAFRDNIREFLRECGEVEEKATEGMPTWCTLLVDERTGVVAPLYTVEECVSRSPRPFCDYCRSAGWSHHLVSKRRYHMIIPWDEDWDKRGLQPTALHHHNHLLHGLIHCNGFGHLLCINGFPSGSRFLSASLLMDLWDRLCSSLRARVVSVEDVARKKTMELRLLLGVAHGVTWFGRWAYRFATGSYGIDYHLYDRAVHLLAHLNLDYLVSSNPSNHNLCRIVHSYRRLRRSYRETTDLYTVRDLLQFLFDIKRNPVARPVNRSTRSHCSRRPPTSPPAEARKKAARKRYRDFALVAAELASRWPVRRLCTVAGVVVDALRESGGKLTRQEVRDAARLEIGDTGLIDFVLKSLGNCVVAGSLIRRSPNPSTRVLEFSIVENPDRASSDEAELSVDLTQPGAWQVDQDIVSVYKALIETRPEETRTVLDCKHWVKTWELRDNEDDLLRFHVAWEPEDGEKWATTREPHPTEVVVVAAHAGVGELKAEAERALRDTYCVLGWFRVTGIEGIKGEDWDPVMLGGAESGATLAVRGVGADLGLALRYEGGANAWAVGCACGARDDDGERMVACDVCDVWHHTRCVGIRDGDPVPPLFLCALCGSSLLGAAGPAAPLPSSAVFRNVMLDELRRYA</sequence>
<dbReference type="PANTHER" id="PTHR46201">
    <property type="entry name" value="PHD FINGER PROTEIN MALE MEIOCYTE DEATH 1-RELATED"/>
    <property type="match status" value="1"/>
</dbReference>
<dbReference type="PROSITE" id="PS01359">
    <property type="entry name" value="ZF_PHD_1"/>
    <property type="match status" value="1"/>
</dbReference>
<keyword evidence="5" id="KW-0804">Transcription</keyword>
<gene>
    <name evidence="9" type="primary">LOC120282139</name>
</gene>
<dbReference type="RefSeq" id="XP_039144824.1">
    <property type="nucleotide sequence ID" value="XM_039288890.1"/>
</dbReference>
<evidence type="ECO:0000256" key="2">
    <source>
        <dbReference type="ARBA" id="ARBA00022771"/>
    </source>
</evidence>
<dbReference type="Pfam" id="PF00628">
    <property type="entry name" value="PHD"/>
    <property type="match status" value="1"/>
</dbReference>
<dbReference type="InterPro" id="IPR059080">
    <property type="entry name" value="WHD_PTC1"/>
</dbReference>
<protein>
    <submittedName>
        <fullName evidence="9">LOW QUALITY PROTEIN: PHD finger protein MALE MEIOCYTE DEATH 1-like</fullName>
    </submittedName>
</protein>
<dbReference type="InterPro" id="IPR019787">
    <property type="entry name" value="Znf_PHD-finger"/>
</dbReference>
<dbReference type="Pfam" id="PF25565">
    <property type="entry name" value="Ubiquitin_At1g33420"/>
    <property type="match status" value="1"/>
</dbReference>
<keyword evidence="8" id="KW-1185">Reference proteome</keyword>
<dbReference type="InterPro" id="IPR001965">
    <property type="entry name" value="Znf_PHD"/>
</dbReference>
<dbReference type="SUPFAM" id="SSF57903">
    <property type="entry name" value="FYVE/PHD zinc finger"/>
    <property type="match status" value="1"/>
</dbReference>
<evidence type="ECO:0000313" key="9">
    <source>
        <dbReference type="RefSeq" id="XP_039144824.1"/>
    </source>
</evidence>
<reference evidence="9" key="1">
    <citation type="submission" date="2025-08" db="UniProtKB">
        <authorList>
            <consortium name="RefSeq"/>
        </authorList>
    </citation>
    <scope>IDENTIFICATION</scope>
</reference>
<dbReference type="InterPro" id="IPR013083">
    <property type="entry name" value="Znf_RING/FYVE/PHD"/>
</dbReference>
<evidence type="ECO:0000256" key="6">
    <source>
        <dbReference type="SAM" id="MobiDB-lite"/>
    </source>
</evidence>
<dbReference type="InterPro" id="IPR019786">
    <property type="entry name" value="Zinc_finger_PHD-type_CS"/>
</dbReference>
<dbReference type="InterPro" id="IPR058054">
    <property type="entry name" value="Znf_MS1-like"/>
</dbReference>
<dbReference type="SMART" id="SM00249">
    <property type="entry name" value="PHD"/>
    <property type="match status" value="1"/>
</dbReference>
<keyword evidence="2" id="KW-0863">Zinc-finger</keyword>
<dbReference type="AlphaFoldDB" id="A0AB40D3M0"/>
<dbReference type="InterPro" id="IPR011011">
    <property type="entry name" value="Znf_FYVE_PHD"/>
</dbReference>